<comment type="caution">
    <text evidence="2">The sequence shown here is derived from an EMBL/GenBank/DDBJ whole genome shotgun (WGS) entry which is preliminary data.</text>
</comment>
<evidence type="ECO:0000313" key="3">
    <source>
        <dbReference type="Proteomes" id="UP001321760"/>
    </source>
</evidence>
<keyword evidence="1" id="KW-0472">Membrane</keyword>
<feature type="transmembrane region" description="Helical" evidence="1">
    <location>
        <begin position="20"/>
        <end position="43"/>
    </location>
</feature>
<keyword evidence="1" id="KW-1133">Transmembrane helix</keyword>
<accession>A0AAV9H4F6</accession>
<gene>
    <name evidence="2" type="ORF">QBC34DRAFT_467989</name>
</gene>
<reference evidence="2" key="2">
    <citation type="submission" date="2023-05" db="EMBL/GenBank/DDBJ databases">
        <authorList>
            <consortium name="Lawrence Berkeley National Laboratory"/>
            <person name="Steindorff A."/>
            <person name="Hensen N."/>
            <person name="Bonometti L."/>
            <person name="Westerberg I."/>
            <person name="Brannstrom I.O."/>
            <person name="Guillou S."/>
            <person name="Cros-Aarteil S."/>
            <person name="Calhoun S."/>
            <person name="Haridas S."/>
            <person name="Kuo A."/>
            <person name="Mondo S."/>
            <person name="Pangilinan J."/>
            <person name="Riley R."/>
            <person name="Labutti K."/>
            <person name="Andreopoulos B."/>
            <person name="Lipzen A."/>
            <person name="Chen C."/>
            <person name="Yanf M."/>
            <person name="Daum C."/>
            <person name="Ng V."/>
            <person name="Clum A."/>
            <person name="Ohm R."/>
            <person name="Martin F."/>
            <person name="Silar P."/>
            <person name="Natvig D."/>
            <person name="Lalanne C."/>
            <person name="Gautier V."/>
            <person name="Ament-Velasquez S.L."/>
            <person name="Kruys A."/>
            <person name="Hutchinson M.I."/>
            <person name="Powell A.J."/>
            <person name="Barry K."/>
            <person name="Miller A.N."/>
            <person name="Grigoriev I.V."/>
            <person name="Debuchy R."/>
            <person name="Gladieux P."/>
            <person name="Thoren M.H."/>
            <person name="Johannesson H."/>
        </authorList>
    </citation>
    <scope>NUCLEOTIDE SEQUENCE</scope>
    <source>
        <strain evidence="2">PSN243</strain>
    </source>
</reference>
<evidence type="ECO:0000313" key="2">
    <source>
        <dbReference type="EMBL" id="KAK4454567.1"/>
    </source>
</evidence>
<dbReference type="EMBL" id="MU865916">
    <property type="protein sequence ID" value="KAK4454567.1"/>
    <property type="molecule type" value="Genomic_DNA"/>
</dbReference>
<reference evidence="2" key="1">
    <citation type="journal article" date="2023" name="Mol. Phylogenet. Evol.">
        <title>Genome-scale phylogeny and comparative genomics of the fungal order Sordariales.</title>
        <authorList>
            <person name="Hensen N."/>
            <person name="Bonometti L."/>
            <person name="Westerberg I."/>
            <person name="Brannstrom I.O."/>
            <person name="Guillou S."/>
            <person name="Cros-Aarteil S."/>
            <person name="Calhoun S."/>
            <person name="Haridas S."/>
            <person name="Kuo A."/>
            <person name="Mondo S."/>
            <person name="Pangilinan J."/>
            <person name="Riley R."/>
            <person name="LaButti K."/>
            <person name="Andreopoulos B."/>
            <person name="Lipzen A."/>
            <person name="Chen C."/>
            <person name="Yan M."/>
            <person name="Daum C."/>
            <person name="Ng V."/>
            <person name="Clum A."/>
            <person name="Steindorff A."/>
            <person name="Ohm R.A."/>
            <person name="Martin F."/>
            <person name="Silar P."/>
            <person name="Natvig D.O."/>
            <person name="Lalanne C."/>
            <person name="Gautier V."/>
            <person name="Ament-Velasquez S.L."/>
            <person name="Kruys A."/>
            <person name="Hutchinson M.I."/>
            <person name="Powell A.J."/>
            <person name="Barry K."/>
            <person name="Miller A.N."/>
            <person name="Grigoriev I.V."/>
            <person name="Debuchy R."/>
            <person name="Gladieux P."/>
            <person name="Hiltunen Thoren M."/>
            <person name="Johannesson H."/>
        </authorList>
    </citation>
    <scope>NUCLEOTIDE SEQUENCE</scope>
    <source>
        <strain evidence="2">PSN243</strain>
    </source>
</reference>
<protein>
    <submittedName>
        <fullName evidence="2">Uncharacterized protein</fullName>
    </submittedName>
</protein>
<dbReference type="Proteomes" id="UP001321760">
    <property type="component" value="Unassembled WGS sequence"/>
</dbReference>
<organism evidence="2 3">
    <name type="scientific">Podospora aff. communis PSN243</name>
    <dbReference type="NCBI Taxonomy" id="3040156"/>
    <lineage>
        <taxon>Eukaryota</taxon>
        <taxon>Fungi</taxon>
        <taxon>Dikarya</taxon>
        <taxon>Ascomycota</taxon>
        <taxon>Pezizomycotina</taxon>
        <taxon>Sordariomycetes</taxon>
        <taxon>Sordariomycetidae</taxon>
        <taxon>Sordariales</taxon>
        <taxon>Podosporaceae</taxon>
        <taxon>Podospora</taxon>
    </lineage>
</organism>
<keyword evidence="1" id="KW-0812">Transmembrane</keyword>
<evidence type="ECO:0000256" key="1">
    <source>
        <dbReference type="SAM" id="Phobius"/>
    </source>
</evidence>
<keyword evidence="3" id="KW-1185">Reference proteome</keyword>
<name>A0AAV9H4F6_9PEZI</name>
<sequence>MGVASVYQFPAMSAASATTSASSPLLCLSLPPLTFTAGAVALFHRQMLRQKKGVQIATAWHKASADEAWVPRCRAVYRLRLPSEKQDAIPYLGPASHGLLVVPIQHLVLLSLPARIGAELRGLGESSSDFDSCLRGAISGTWDVWHPEDEGDVEGQARQKSDRGSVVASGLVGLHGDDGVDNGRLDMGQFAGIFKVLVSPLDWRFDLGIVTLVTASSYRICT</sequence>
<dbReference type="AlphaFoldDB" id="A0AAV9H4F6"/>
<proteinExistence type="predicted"/>